<gene>
    <name evidence="3" type="ORF">CBP12_06110</name>
</gene>
<protein>
    <submittedName>
        <fullName evidence="3">DUF480 domain-containing protein</fullName>
    </submittedName>
</protein>
<evidence type="ECO:0000313" key="3">
    <source>
        <dbReference type="EMBL" id="ART79780.1"/>
    </source>
</evidence>
<dbReference type="InterPro" id="IPR007432">
    <property type="entry name" value="DUF480"/>
</dbReference>
<feature type="coiled-coil region" evidence="2">
    <location>
        <begin position="181"/>
        <end position="208"/>
    </location>
</feature>
<dbReference type="RefSeq" id="WP_086963655.1">
    <property type="nucleotide sequence ID" value="NZ_CP021376.1"/>
</dbReference>
<sequence>MDVLSPLEQRVIGCLIEKQVSTPEGYPLTFKVLLNACNQKSNRQPVLEVTEAELQVVLDSLIARHLVNNCADFNARTAKYQHRFCNTEFGDLQFNEAELAIITELLLRGPQTPGELRSRSARLHQFTTAAEVEASLERLISNGPYVVKLAKLPGKRDARYAHLFCDVDYEYYAETGSDSDNKALHEQVAELQANIAKLQARIAELEQD</sequence>
<dbReference type="EMBL" id="CP021376">
    <property type="protein sequence ID" value="ART79780.1"/>
    <property type="molecule type" value="Genomic_DNA"/>
</dbReference>
<dbReference type="OrthoDB" id="9784785at2"/>
<evidence type="ECO:0000256" key="2">
    <source>
        <dbReference type="SAM" id="Coils"/>
    </source>
</evidence>
<dbReference type="AlphaFoldDB" id="A0A1Y0CWR1"/>
<dbReference type="SUPFAM" id="SSF46785">
    <property type="entry name" value="Winged helix' DNA-binding domain"/>
    <property type="match status" value="2"/>
</dbReference>
<dbReference type="KEGG" id="ocm:CBP12_06110"/>
<evidence type="ECO:0000256" key="1">
    <source>
        <dbReference type="HAMAP-Rule" id="MF_01584"/>
    </source>
</evidence>
<dbReference type="HAMAP" id="MF_01584">
    <property type="entry name" value="UPF0502"/>
    <property type="match status" value="1"/>
</dbReference>
<dbReference type="InterPro" id="IPR036388">
    <property type="entry name" value="WH-like_DNA-bd_sf"/>
</dbReference>
<dbReference type="PANTHER" id="PTHR38768:SF1">
    <property type="entry name" value="UPF0502 PROTEIN YCEH"/>
    <property type="match status" value="1"/>
</dbReference>
<dbReference type="Gene3D" id="1.10.10.10">
    <property type="entry name" value="Winged helix-like DNA-binding domain superfamily/Winged helix DNA-binding domain"/>
    <property type="match status" value="2"/>
</dbReference>
<dbReference type="Pfam" id="PF04337">
    <property type="entry name" value="DUF480"/>
    <property type="match status" value="1"/>
</dbReference>
<organism evidence="3 4">
    <name type="scientific">Oceanisphaera avium</name>
    <dbReference type="NCBI Taxonomy" id="1903694"/>
    <lineage>
        <taxon>Bacteria</taxon>
        <taxon>Pseudomonadati</taxon>
        <taxon>Pseudomonadota</taxon>
        <taxon>Gammaproteobacteria</taxon>
        <taxon>Aeromonadales</taxon>
        <taxon>Aeromonadaceae</taxon>
        <taxon>Oceanisphaera</taxon>
    </lineage>
</organism>
<dbReference type="Proteomes" id="UP000243793">
    <property type="component" value="Chromosome"/>
</dbReference>
<dbReference type="InterPro" id="IPR036390">
    <property type="entry name" value="WH_DNA-bd_sf"/>
</dbReference>
<dbReference type="PANTHER" id="PTHR38768">
    <property type="entry name" value="UPF0502 PROTEIN YCEH"/>
    <property type="match status" value="1"/>
</dbReference>
<accession>A0A1Y0CWR1</accession>
<reference evidence="4" key="1">
    <citation type="submission" date="2017-05" db="EMBL/GenBank/DDBJ databases">
        <authorList>
            <person name="Sung H."/>
        </authorList>
    </citation>
    <scope>NUCLEOTIDE SEQUENCE [LARGE SCALE GENOMIC DNA]</scope>
    <source>
        <strain evidence="4">AMac2203</strain>
    </source>
</reference>
<keyword evidence="2" id="KW-0175">Coiled coil</keyword>
<proteinExistence type="inferred from homology"/>
<name>A0A1Y0CWR1_9GAMM</name>
<keyword evidence="4" id="KW-1185">Reference proteome</keyword>
<comment type="similarity">
    <text evidence="1">Belongs to the UPF0502 family.</text>
</comment>
<evidence type="ECO:0000313" key="4">
    <source>
        <dbReference type="Proteomes" id="UP000243793"/>
    </source>
</evidence>